<gene>
    <name evidence="7" type="ORF">PENPOL_c006G08782</name>
</gene>
<keyword evidence="6" id="KW-0539">Nucleus</keyword>
<accession>A0A1V6NJZ9</accession>
<evidence type="ECO:0000256" key="1">
    <source>
        <dbReference type="ARBA" id="ARBA00022723"/>
    </source>
</evidence>
<keyword evidence="5" id="KW-0804">Transcription</keyword>
<dbReference type="GO" id="GO:0046872">
    <property type="term" value="F:metal ion binding"/>
    <property type="evidence" value="ECO:0007669"/>
    <property type="project" value="UniProtKB-KW"/>
</dbReference>
<dbReference type="OrthoDB" id="2593732at2759"/>
<dbReference type="AlphaFoldDB" id="A0A1V6NJZ9"/>
<reference evidence="8" key="1">
    <citation type="journal article" date="2017" name="Nat. Microbiol.">
        <title>Global analysis of biosynthetic gene clusters reveals vast potential of secondary metabolite production in Penicillium species.</title>
        <authorList>
            <person name="Nielsen J.C."/>
            <person name="Grijseels S."/>
            <person name="Prigent S."/>
            <person name="Ji B."/>
            <person name="Dainat J."/>
            <person name="Nielsen K.F."/>
            <person name="Frisvad J.C."/>
            <person name="Workman M."/>
            <person name="Nielsen J."/>
        </authorList>
    </citation>
    <scope>NUCLEOTIDE SEQUENCE [LARGE SCALE GENOMIC DNA]</scope>
    <source>
        <strain evidence="8">IBT 4502</strain>
    </source>
</reference>
<comment type="caution">
    <text evidence="7">The sequence shown here is derived from an EMBL/GenBank/DDBJ whole genome shotgun (WGS) entry which is preliminary data.</text>
</comment>
<proteinExistence type="predicted"/>
<keyword evidence="1" id="KW-0479">Metal-binding</keyword>
<evidence type="ECO:0000256" key="5">
    <source>
        <dbReference type="ARBA" id="ARBA00023163"/>
    </source>
</evidence>
<keyword evidence="3" id="KW-0805">Transcription regulation</keyword>
<dbReference type="PANTHER" id="PTHR36206:SF12">
    <property type="entry name" value="ASPERCRYPTIN BIOSYNTHESIS CLUSTER-SPECIFIC TRANSCRIPTION REGULATOR ATNN-RELATED"/>
    <property type="match status" value="1"/>
</dbReference>
<dbReference type="InterPro" id="IPR052360">
    <property type="entry name" value="Transcr_Regulatory_Proteins"/>
</dbReference>
<keyword evidence="4" id="KW-0238">DNA-binding</keyword>
<dbReference type="PANTHER" id="PTHR36206">
    <property type="entry name" value="ASPERCRYPTIN BIOSYNTHESIS CLUSTER-SPECIFIC TRANSCRIPTION REGULATOR ATNN-RELATED"/>
    <property type="match status" value="1"/>
</dbReference>
<evidence type="ECO:0000256" key="6">
    <source>
        <dbReference type="ARBA" id="ARBA00023242"/>
    </source>
</evidence>
<evidence type="ECO:0000256" key="2">
    <source>
        <dbReference type="ARBA" id="ARBA00022833"/>
    </source>
</evidence>
<sequence>MLLHLPLSSTSHKTSGSSHQCCGHPISPLPSTNLKGLRSFHFFADVTAPSLGGVCDSTFWKTEIPRACHLDGAIWHAIISLASAHESSVSTVSAGTPTTAENLHTLLHYNLAVQDH</sequence>
<keyword evidence="8" id="KW-1185">Reference proteome</keyword>
<dbReference type="EMBL" id="MDYM01000006">
    <property type="protein sequence ID" value="OQD65031.1"/>
    <property type="molecule type" value="Genomic_DNA"/>
</dbReference>
<evidence type="ECO:0000313" key="8">
    <source>
        <dbReference type="Proteomes" id="UP000191408"/>
    </source>
</evidence>
<dbReference type="GO" id="GO:0003677">
    <property type="term" value="F:DNA binding"/>
    <property type="evidence" value="ECO:0007669"/>
    <property type="project" value="UniProtKB-KW"/>
</dbReference>
<evidence type="ECO:0000313" key="7">
    <source>
        <dbReference type="EMBL" id="OQD65031.1"/>
    </source>
</evidence>
<keyword evidence="2" id="KW-0862">Zinc</keyword>
<evidence type="ECO:0000256" key="3">
    <source>
        <dbReference type="ARBA" id="ARBA00023015"/>
    </source>
</evidence>
<dbReference type="Proteomes" id="UP000191408">
    <property type="component" value="Unassembled WGS sequence"/>
</dbReference>
<organism evidence="7 8">
    <name type="scientific">Penicillium polonicum</name>
    <dbReference type="NCBI Taxonomy" id="60169"/>
    <lineage>
        <taxon>Eukaryota</taxon>
        <taxon>Fungi</taxon>
        <taxon>Dikarya</taxon>
        <taxon>Ascomycota</taxon>
        <taxon>Pezizomycotina</taxon>
        <taxon>Eurotiomycetes</taxon>
        <taxon>Eurotiomycetidae</taxon>
        <taxon>Eurotiales</taxon>
        <taxon>Aspergillaceae</taxon>
        <taxon>Penicillium</taxon>
    </lineage>
</organism>
<evidence type="ECO:0000256" key="4">
    <source>
        <dbReference type="ARBA" id="ARBA00023125"/>
    </source>
</evidence>
<protein>
    <submittedName>
        <fullName evidence="7">Uncharacterized protein</fullName>
    </submittedName>
</protein>
<name>A0A1V6NJZ9_PENPO</name>